<dbReference type="AlphaFoldDB" id="A0A426Z4A8"/>
<feature type="compositionally biased region" description="Basic and acidic residues" evidence="1">
    <location>
        <begin position="137"/>
        <end position="162"/>
    </location>
</feature>
<feature type="region of interest" description="Disordered" evidence="1">
    <location>
        <begin position="187"/>
        <end position="223"/>
    </location>
</feature>
<evidence type="ECO:0000256" key="1">
    <source>
        <dbReference type="SAM" id="MobiDB-lite"/>
    </source>
</evidence>
<dbReference type="EMBL" id="AMZH03008525">
    <property type="protein sequence ID" value="RRT58763.1"/>
    <property type="molecule type" value="Genomic_DNA"/>
</dbReference>
<feature type="compositionally biased region" description="Basic and acidic residues" evidence="1">
    <location>
        <begin position="193"/>
        <end position="204"/>
    </location>
</feature>
<name>A0A426Z4A8_ENSVE</name>
<organism evidence="2 3">
    <name type="scientific">Ensete ventricosum</name>
    <name type="common">Abyssinian banana</name>
    <name type="synonym">Musa ensete</name>
    <dbReference type="NCBI Taxonomy" id="4639"/>
    <lineage>
        <taxon>Eukaryota</taxon>
        <taxon>Viridiplantae</taxon>
        <taxon>Streptophyta</taxon>
        <taxon>Embryophyta</taxon>
        <taxon>Tracheophyta</taxon>
        <taxon>Spermatophyta</taxon>
        <taxon>Magnoliopsida</taxon>
        <taxon>Liliopsida</taxon>
        <taxon>Zingiberales</taxon>
        <taxon>Musaceae</taxon>
        <taxon>Ensete</taxon>
    </lineage>
</organism>
<sequence length="223" mass="24646">MDRSLWFDTAMSGSAEATPFLFVRPNLSSLPPLLSSSDSIDPIDPPPSPSSNSDVGFIPLRFSSFMNNDSGRSSPESTTKKAEKNREGLTRQAFGNRQDQETESRPRAVGLAAVLPEAAAEGEGGEPTWRRAGQPEAESRREARSGEMETGHLRSEGLRQAQEEEWRRCDGWRVRAGSDHLPVTVTVHAGARNRRERERERGDDGSEQWLTDKPGGFAISCRH</sequence>
<reference evidence="2 3" key="1">
    <citation type="journal article" date="2014" name="Agronomy (Basel)">
        <title>A Draft Genome Sequence for Ensete ventricosum, the Drought-Tolerant Tree Against Hunger.</title>
        <authorList>
            <person name="Harrison J."/>
            <person name="Moore K.A."/>
            <person name="Paszkiewicz K."/>
            <person name="Jones T."/>
            <person name="Grant M."/>
            <person name="Ambacheew D."/>
            <person name="Muzemil S."/>
            <person name="Studholme D.J."/>
        </authorList>
    </citation>
    <scope>NUCLEOTIDE SEQUENCE [LARGE SCALE GENOMIC DNA]</scope>
</reference>
<evidence type="ECO:0000313" key="3">
    <source>
        <dbReference type="Proteomes" id="UP000287651"/>
    </source>
</evidence>
<protein>
    <submittedName>
        <fullName evidence="2">Uncharacterized protein</fullName>
    </submittedName>
</protein>
<proteinExistence type="predicted"/>
<feature type="compositionally biased region" description="Polar residues" evidence="1">
    <location>
        <begin position="64"/>
        <end position="77"/>
    </location>
</feature>
<comment type="caution">
    <text evidence="2">The sequence shown here is derived from an EMBL/GenBank/DDBJ whole genome shotgun (WGS) entry which is preliminary data.</text>
</comment>
<accession>A0A426Z4A8</accession>
<feature type="region of interest" description="Disordered" evidence="1">
    <location>
        <begin position="33"/>
        <end position="162"/>
    </location>
</feature>
<feature type="compositionally biased region" description="Low complexity" evidence="1">
    <location>
        <begin position="33"/>
        <end position="42"/>
    </location>
</feature>
<evidence type="ECO:0000313" key="2">
    <source>
        <dbReference type="EMBL" id="RRT58763.1"/>
    </source>
</evidence>
<feature type="compositionally biased region" description="Basic and acidic residues" evidence="1">
    <location>
        <begin position="78"/>
        <end position="89"/>
    </location>
</feature>
<gene>
    <name evidence="2" type="ORF">B296_00008234</name>
</gene>
<dbReference type="Proteomes" id="UP000287651">
    <property type="component" value="Unassembled WGS sequence"/>
</dbReference>
<feature type="compositionally biased region" description="Low complexity" evidence="1">
    <location>
        <begin position="108"/>
        <end position="121"/>
    </location>
</feature>